<gene>
    <name evidence="1" type="ORF">NUW58_g504</name>
</gene>
<protein>
    <submittedName>
        <fullName evidence="1">Uncharacterized protein</fullName>
    </submittedName>
</protein>
<reference evidence="1" key="1">
    <citation type="submission" date="2022-10" db="EMBL/GenBank/DDBJ databases">
        <title>Genome Sequence of Xylaria curta.</title>
        <authorList>
            <person name="Buettner E."/>
        </authorList>
    </citation>
    <scope>NUCLEOTIDE SEQUENCE</scope>
    <source>
        <strain evidence="1">Babe10</strain>
    </source>
</reference>
<keyword evidence="2" id="KW-1185">Reference proteome</keyword>
<sequence>MEVASLSIGIAGLAGLFSTCLDMVGRWDSYKDFVLESGSIKARFVADRVRFRQWGERVGLDQGKFKDDHHQTLDDPVVRSAVHLILHNIARIDDDVKNLSSYLGDLSHLSSSLPESSLALPSSHTLFEKLAPPRKKRIGWAMRGKTRTLVLVGSFETLVQKLYNLVPPEEQKSKVTAPIGSSPQDSHFNKYY</sequence>
<proteinExistence type="predicted"/>
<accession>A0ACC1PNZ8</accession>
<comment type="caution">
    <text evidence="1">The sequence shown here is derived from an EMBL/GenBank/DDBJ whole genome shotgun (WGS) entry which is preliminary data.</text>
</comment>
<name>A0ACC1PNZ8_9PEZI</name>
<evidence type="ECO:0000313" key="1">
    <source>
        <dbReference type="EMBL" id="KAJ2997896.1"/>
    </source>
</evidence>
<organism evidence="1 2">
    <name type="scientific">Xylaria curta</name>
    <dbReference type="NCBI Taxonomy" id="42375"/>
    <lineage>
        <taxon>Eukaryota</taxon>
        <taxon>Fungi</taxon>
        <taxon>Dikarya</taxon>
        <taxon>Ascomycota</taxon>
        <taxon>Pezizomycotina</taxon>
        <taxon>Sordariomycetes</taxon>
        <taxon>Xylariomycetidae</taxon>
        <taxon>Xylariales</taxon>
        <taxon>Xylariaceae</taxon>
        <taxon>Xylaria</taxon>
    </lineage>
</organism>
<evidence type="ECO:0000313" key="2">
    <source>
        <dbReference type="Proteomes" id="UP001143856"/>
    </source>
</evidence>
<dbReference type="Proteomes" id="UP001143856">
    <property type="component" value="Unassembled WGS sequence"/>
</dbReference>
<dbReference type="EMBL" id="JAPDGR010000043">
    <property type="protein sequence ID" value="KAJ2997896.1"/>
    <property type="molecule type" value="Genomic_DNA"/>
</dbReference>